<dbReference type="Gene3D" id="3.40.140.10">
    <property type="entry name" value="Cytidine Deaminase, domain 2"/>
    <property type="match status" value="1"/>
</dbReference>
<comment type="function">
    <text evidence="1 15">Converts 2,5-diamino-6-(ribosylamino)-4(3h)-pyrimidinone 5'-phosphate into 5-amino-6-(ribosylamino)-2,4(1h,3h)-pyrimidinedione 5'-phosphate.</text>
</comment>
<dbReference type="InterPro" id="IPR002125">
    <property type="entry name" value="CMP_dCMP_dom"/>
</dbReference>
<dbReference type="NCBIfam" id="TIGR00326">
    <property type="entry name" value="eubact_ribD"/>
    <property type="match status" value="1"/>
</dbReference>
<dbReference type="EC" id="1.1.1.193" evidence="15"/>
<dbReference type="InterPro" id="IPR016193">
    <property type="entry name" value="Cytidine_deaminase-like"/>
</dbReference>
<dbReference type="InterPro" id="IPR016192">
    <property type="entry name" value="APOBEC/CMP_deaminase_Zn-bd"/>
</dbReference>
<dbReference type="InterPro" id="IPR024072">
    <property type="entry name" value="DHFR-like_dom_sf"/>
</dbReference>
<comment type="cofactor">
    <cofactor evidence="15 18">
        <name>Zn(2+)</name>
        <dbReference type="ChEBI" id="CHEBI:29105"/>
    </cofactor>
    <text evidence="15 18">Binds 1 zinc ion.</text>
</comment>
<feature type="binding site" evidence="18">
    <location>
        <position position="90"/>
    </location>
    <ligand>
        <name>Zn(2+)</name>
        <dbReference type="ChEBI" id="CHEBI:29105"/>
        <note>catalytic</note>
    </ligand>
</feature>
<evidence type="ECO:0000256" key="13">
    <source>
        <dbReference type="ARBA" id="ARBA00049861"/>
    </source>
</evidence>
<dbReference type="FunFam" id="3.40.140.10:FF:000025">
    <property type="entry name" value="Riboflavin biosynthesis protein RibD"/>
    <property type="match status" value="1"/>
</dbReference>
<dbReference type="PANTHER" id="PTHR38011">
    <property type="entry name" value="DIHYDROFOLATE REDUCTASE FAMILY PROTEIN (AFU_ORTHOLOGUE AFUA_8G06820)"/>
    <property type="match status" value="1"/>
</dbReference>
<evidence type="ECO:0000256" key="15">
    <source>
        <dbReference type="PIRNR" id="PIRNR006769"/>
    </source>
</evidence>
<evidence type="ECO:0000256" key="6">
    <source>
        <dbReference type="ARBA" id="ARBA00022619"/>
    </source>
</evidence>
<dbReference type="EMBL" id="JAEEGB010000008">
    <property type="protein sequence ID" value="MBI6872788.1"/>
    <property type="molecule type" value="Genomic_DNA"/>
</dbReference>
<evidence type="ECO:0000256" key="3">
    <source>
        <dbReference type="ARBA" id="ARBA00004910"/>
    </source>
</evidence>
<proteinExistence type="inferred from homology"/>
<feature type="binding site" evidence="17">
    <location>
        <position position="176"/>
    </location>
    <ligand>
        <name>NADP(+)</name>
        <dbReference type="ChEBI" id="CHEBI:58349"/>
    </ligand>
</feature>
<evidence type="ECO:0000256" key="17">
    <source>
        <dbReference type="PIRSR" id="PIRSR006769-2"/>
    </source>
</evidence>
<reference evidence="20" key="1">
    <citation type="submission" date="2020-12" db="EMBL/GenBank/DDBJ databases">
        <title>Clostridium thailandense sp. nov., a novel acetogenic bacterium isolated from peat land soil in Thailand.</title>
        <authorList>
            <person name="Chaikitkaew S."/>
            <person name="Birkeland N.K."/>
        </authorList>
    </citation>
    <scope>NUCLEOTIDE SEQUENCE</scope>
    <source>
        <strain evidence="20">DSM 17425</strain>
    </source>
</reference>
<evidence type="ECO:0000256" key="11">
    <source>
        <dbReference type="ARBA" id="ARBA00023002"/>
    </source>
</evidence>
<dbReference type="GO" id="GO:0008835">
    <property type="term" value="F:diaminohydroxyphosphoribosylaminopyrimidine deaminase activity"/>
    <property type="evidence" value="ECO:0007669"/>
    <property type="project" value="UniProtKB-EC"/>
</dbReference>
<feature type="binding site" evidence="17">
    <location>
        <position position="229"/>
    </location>
    <ligand>
        <name>NADP(+)</name>
        <dbReference type="ChEBI" id="CHEBI:58349"/>
    </ligand>
</feature>
<dbReference type="GO" id="GO:0009231">
    <property type="term" value="P:riboflavin biosynthetic process"/>
    <property type="evidence" value="ECO:0007669"/>
    <property type="project" value="UniProtKB-KW"/>
</dbReference>
<keyword evidence="8 15" id="KW-0378">Hydrolase</keyword>
<dbReference type="PROSITE" id="PS51747">
    <property type="entry name" value="CYT_DCMP_DEAMINASES_2"/>
    <property type="match status" value="1"/>
</dbReference>
<keyword evidence="12" id="KW-0511">Multifunctional enzyme</keyword>
<dbReference type="EC" id="3.5.4.26" evidence="15"/>
<comment type="caution">
    <text evidence="20">The sequence shown here is derived from an EMBL/GenBank/DDBJ whole genome shotgun (WGS) entry which is preliminary data.</text>
</comment>
<feature type="binding site" evidence="17">
    <location>
        <position position="206"/>
    </location>
    <ligand>
        <name>substrate</name>
    </ligand>
</feature>
<comment type="similarity">
    <text evidence="5 15">In the C-terminal section; belongs to the HTP reductase family.</text>
</comment>
<dbReference type="InterPro" id="IPR004794">
    <property type="entry name" value="Eubact_RibD"/>
</dbReference>
<comment type="catalytic activity">
    <reaction evidence="14 15">
        <text>2,5-diamino-6-hydroxy-4-(5-phosphoribosylamino)-pyrimidine + H2O + H(+) = 5-amino-6-(5-phospho-D-ribosylamino)uracil + NH4(+)</text>
        <dbReference type="Rhea" id="RHEA:21868"/>
        <dbReference type="ChEBI" id="CHEBI:15377"/>
        <dbReference type="ChEBI" id="CHEBI:15378"/>
        <dbReference type="ChEBI" id="CHEBI:28938"/>
        <dbReference type="ChEBI" id="CHEBI:58453"/>
        <dbReference type="ChEBI" id="CHEBI:58614"/>
        <dbReference type="EC" id="3.5.4.26"/>
    </reaction>
</comment>
<dbReference type="Pfam" id="PF00383">
    <property type="entry name" value="dCMP_cyt_deam_1"/>
    <property type="match status" value="1"/>
</dbReference>
<name>A0A934M4N8_9CLOT</name>
<feature type="domain" description="CMP/dCMP-type deaminase" evidence="19">
    <location>
        <begin position="7"/>
        <end position="120"/>
    </location>
</feature>
<dbReference type="NCBIfam" id="TIGR00227">
    <property type="entry name" value="ribD_Cterm"/>
    <property type="match status" value="1"/>
</dbReference>
<evidence type="ECO:0000256" key="14">
    <source>
        <dbReference type="ARBA" id="ARBA00049886"/>
    </source>
</evidence>
<evidence type="ECO:0000256" key="1">
    <source>
        <dbReference type="ARBA" id="ARBA00002151"/>
    </source>
</evidence>
<keyword evidence="9 15" id="KW-0862">Zinc</keyword>
<evidence type="ECO:0000256" key="18">
    <source>
        <dbReference type="PIRSR" id="PIRSR006769-3"/>
    </source>
</evidence>
<feature type="binding site" evidence="17">
    <location>
        <position position="302"/>
    </location>
    <ligand>
        <name>substrate</name>
    </ligand>
</feature>
<feature type="binding site" evidence="17">
    <location>
        <position position="202"/>
    </location>
    <ligand>
        <name>NADP(+)</name>
        <dbReference type="ChEBI" id="CHEBI:58349"/>
    </ligand>
</feature>
<dbReference type="InterPro" id="IPR002734">
    <property type="entry name" value="RibDG_C"/>
</dbReference>
<keyword evidence="10 15" id="KW-0521">NADP</keyword>
<dbReference type="GO" id="GO:0008703">
    <property type="term" value="F:5-amino-6-(5-phosphoribosylamino)uracil reductase activity"/>
    <property type="evidence" value="ECO:0007669"/>
    <property type="project" value="UniProtKB-EC"/>
</dbReference>
<comment type="similarity">
    <text evidence="4 15">In the N-terminal section; belongs to the cytidine and deoxycytidylate deaminase family.</text>
</comment>
<feature type="active site" description="Proton donor" evidence="16">
    <location>
        <position position="58"/>
    </location>
</feature>
<evidence type="ECO:0000256" key="12">
    <source>
        <dbReference type="ARBA" id="ARBA00023268"/>
    </source>
</evidence>
<evidence type="ECO:0000256" key="7">
    <source>
        <dbReference type="ARBA" id="ARBA00022723"/>
    </source>
</evidence>
<dbReference type="CDD" id="cd01284">
    <property type="entry name" value="Riboflavin_deaminase-reductase"/>
    <property type="match status" value="1"/>
</dbReference>
<feature type="binding site" evidence="17">
    <location>
        <position position="160"/>
    </location>
    <ligand>
        <name>NADP(+)</name>
        <dbReference type="ChEBI" id="CHEBI:58349"/>
    </ligand>
</feature>
<dbReference type="SUPFAM" id="SSF53597">
    <property type="entry name" value="Dihydrofolate reductase-like"/>
    <property type="match status" value="1"/>
</dbReference>
<evidence type="ECO:0000256" key="8">
    <source>
        <dbReference type="ARBA" id="ARBA00022801"/>
    </source>
</evidence>
<dbReference type="PANTHER" id="PTHR38011:SF7">
    <property type="entry name" value="2,5-DIAMINO-6-RIBOSYLAMINO-4(3H)-PYRIMIDINONE 5'-PHOSPHATE REDUCTASE"/>
    <property type="match status" value="1"/>
</dbReference>
<dbReference type="InterPro" id="IPR011549">
    <property type="entry name" value="RibD_C"/>
</dbReference>
<evidence type="ECO:0000259" key="19">
    <source>
        <dbReference type="PROSITE" id="PS51747"/>
    </source>
</evidence>
<dbReference type="AlphaFoldDB" id="A0A934M4N8"/>
<dbReference type="InterPro" id="IPR050765">
    <property type="entry name" value="Riboflavin_Biosynth_HTPR"/>
</dbReference>
<keyword evidence="7 15" id="KW-0479">Metal-binding</keyword>
<comment type="pathway">
    <text evidence="3 15">Cofactor biosynthesis; riboflavin biosynthesis; 5-amino-6-(D-ribitylamino)uracil from GTP: step 3/4.</text>
</comment>
<evidence type="ECO:0000256" key="4">
    <source>
        <dbReference type="ARBA" id="ARBA00005259"/>
    </source>
</evidence>
<feature type="binding site" evidence="18">
    <location>
        <position position="81"/>
    </location>
    <ligand>
        <name>Zn(2+)</name>
        <dbReference type="ChEBI" id="CHEBI:29105"/>
        <note>catalytic</note>
    </ligand>
</feature>
<evidence type="ECO:0000256" key="9">
    <source>
        <dbReference type="ARBA" id="ARBA00022833"/>
    </source>
</evidence>
<feature type="binding site" evidence="17">
    <location>
        <position position="210"/>
    </location>
    <ligand>
        <name>substrate</name>
    </ligand>
</feature>
<keyword evidence="6 15" id="KW-0686">Riboflavin biosynthesis</keyword>
<feature type="binding site" evidence="18">
    <location>
        <position position="56"/>
    </location>
    <ligand>
        <name>Zn(2+)</name>
        <dbReference type="ChEBI" id="CHEBI:29105"/>
        <note>catalytic</note>
    </ligand>
</feature>
<dbReference type="SUPFAM" id="SSF53927">
    <property type="entry name" value="Cytidine deaminase-like"/>
    <property type="match status" value="1"/>
</dbReference>
<dbReference type="GO" id="GO:0008270">
    <property type="term" value="F:zinc ion binding"/>
    <property type="evidence" value="ECO:0007669"/>
    <property type="project" value="InterPro"/>
</dbReference>
<keyword evidence="21" id="KW-1185">Reference proteome</keyword>
<organism evidence="20 21">
    <name type="scientific">Clostridium aciditolerans</name>
    <dbReference type="NCBI Taxonomy" id="339861"/>
    <lineage>
        <taxon>Bacteria</taxon>
        <taxon>Bacillati</taxon>
        <taxon>Bacillota</taxon>
        <taxon>Clostridia</taxon>
        <taxon>Eubacteriales</taxon>
        <taxon>Clostridiaceae</taxon>
        <taxon>Clostridium</taxon>
    </lineage>
</organism>
<feature type="binding site" evidence="17">
    <location>
        <position position="174"/>
    </location>
    <ligand>
        <name>substrate</name>
    </ligand>
</feature>
<dbReference type="Pfam" id="PF01872">
    <property type="entry name" value="RibD_C"/>
    <property type="match status" value="1"/>
</dbReference>
<protein>
    <recommendedName>
        <fullName evidence="15">Riboflavin biosynthesis protein RibD</fullName>
    </recommendedName>
    <domain>
        <recommendedName>
            <fullName evidence="15">Diaminohydroxyphosphoribosylaminopyrimidine deaminase</fullName>
            <shortName evidence="15">DRAP deaminase</shortName>
            <ecNumber evidence="15">3.5.4.26</ecNumber>
        </recommendedName>
        <alternativeName>
            <fullName evidence="15">Riboflavin-specific deaminase</fullName>
        </alternativeName>
    </domain>
    <domain>
        <recommendedName>
            <fullName evidence="15">5-amino-6-(5-phosphoribosylamino)uracil reductase</fullName>
            <ecNumber evidence="15">1.1.1.193</ecNumber>
        </recommendedName>
        <alternativeName>
            <fullName evidence="15">HTP reductase</fullName>
        </alternativeName>
    </domain>
</protein>
<dbReference type="Gene3D" id="3.40.430.10">
    <property type="entry name" value="Dihydrofolate Reductase, subunit A"/>
    <property type="match status" value="1"/>
</dbReference>
<feature type="binding site" evidence="17">
    <location>
        <position position="213"/>
    </location>
    <ligand>
        <name>substrate</name>
    </ligand>
</feature>
<dbReference type="GO" id="GO:0050661">
    <property type="term" value="F:NADP binding"/>
    <property type="evidence" value="ECO:0007669"/>
    <property type="project" value="InterPro"/>
</dbReference>
<comment type="pathway">
    <text evidence="2 15">Cofactor biosynthesis; riboflavin biosynthesis; 5-amino-6-(D-ribitylamino)uracil from GTP: step 2/4.</text>
</comment>
<gene>
    <name evidence="20" type="primary">ribD</name>
    <name evidence="20" type="ORF">I6U51_08680</name>
</gene>
<accession>A0A934M4N8</accession>
<dbReference type="PIRSF" id="PIRSF006769">
    <property type="entry name" value="RibD"/>
    <property type="match status" value="1"/>
</dbReference>
<evidence type="ECO:0000313" key="21">
    <source>
        <dbReference type="Proteomes" id="UP000622687"/>
    </source>
</evidence>
<evidence type="ECO:0000256" key="10">
    <source>
        <dbReference type="ARBA" id="ARBA00022857"/>
    </source>
</evidence>
<feature type="binding site" evidence="17">
    <location>
        <begin position="304"/>
        <end position="310"/>
    </location>
    <ligand>
        <name>NADP(+)</name>
        <dbReference type="ChEBI" id="CHEBI:58349"/>
    </ligand>
</feature>
<evidence type="ECO:0000256" key="16">
    <source>
        <dbReference type="PIRSR" id="PIRSR006769-1"/>
    </source>
</evidence>
<dbReference type="RefSeq" id="WP_211142282.1">
    <property type="nucleotide sequence ID" value="NZ_JAEEGB010000008.1"/>
</dbReference>
<dbReference type="Proteomes" id="UP000622687">
    <property type="component" value="Unassembled WGS sequence"/>
</dbReference>
<evidence type="ECO:0000256" key="2">
    <source>
        <dbReference type="ARBA" id="ARBA00004882"/>
    </source>
</evidence>
<sequence length="372" mass="40481">MDRGYNNSYEYYMSIALGLAKKGEGAVNPNPLVGAVVVKNGEIVGKGYHKFYGGPHAEVYALGEAAEKASGADIYVSLEPCSHYGKTPPCVEAIIKAGIKRVIISMEDPNPLVAGRGINFLREKGVEVITGVLENEAKKLNEIFIKYITKKIPFVILKTAMTIDGKISTYTGESKWISGEESREYVHKIRNKVMGIMVGIGTVIADDPLLTTRLKEGSGKSPKAIIVDSKLRIPMESKILETLNEREVIIACTEGSDNEKKDILEEKGVKVIITPKDKNNKVDLSHLINELGKLGIDSILLEGGAELNFAAVSCGIVDKIMCFIAPKIVGGKSSKTPIEGQGIEKMNEAIKVKDITYRVFGSDLLLQGYLYS</sequence>
<keyword evidence="11 15" id="KW-0560">Oxidoreductase</keyword>
<dbReference type="PROSITE" id="PS00903">
    <property type="entry name" value="CYT_DCMP_DEAMINASES_1"/>
    <property type="match status" value="1"/>
</dbReference>
<evidence type="ECO:0000256" key="5">
    <source>
        <dbReference type="ARBA" id="ARBA00007417"/>
    </source>
</evidence>
<evidence type="ECO:0000313" key="20">
    <source>
        <dbReference type="EMBL" id="MBI6872788.1"/>
    </source>
</evidence>
<feature type="binding site" evidence="17">
    <location>
        <position position="190"/>
    </location>
    <ligand>
        <name>substrate</name>
    </ligand>
</feature>
<comment type="catalytic activity">
    <reaction evidence="13 15">
        <text>5-amino-6-(5-phospho-D-ribitylamino)uracil + NADP(+) = 5-amino-6-(5-phospho-D-ribosylamino)uracil + NADPH + H(+)</text>
        <dbReference type="Rhea" id="RHEA:17845"/>
        <dbReference type="ChEBI" id="CHEBI:15378"/>
        <dbReference type="ChEBI" id="CHEBI:57783"/>
        <dbReference type="ChEBI" id="CHEBI:58349"/>
        <dbReference type="ChEBI" id="CHEBI:58421"/>
        <dbReference type="ChEBI" id="CHEBI:58453"/>
        <dbReference type="EC" id="1.1.1.193"/>
    </reaction>
</comment>